<keyword evidence="3" id="KW-0560">Oxidoreductase</keyword>
<feature type="domain" description="Amine oxidase" evidence="2">
    <location>
        <begin position="72"/>
        <end position="189"/>
    </location>
</feature>
<name>A0A5K1K4L8_9APHY</name>
<feature type="transmembrane region" description="Helical" evidence="1">
    <location>
        <begin position="360"/>
        <end position="382"/>
    </location>
</feature>
<proteinExistence type="predicted"/>
<dbReference type="InterPro" id="IPR050464">
    <property type="entry name" value="Zeta_carotene_desat/Oxidored"/>
</dbReference>
<accession>A0A5K1K4L8</accession>
<dbReference type="Gene3D" id="3.90.660.20">
    <property type="entry name" value="Protoporphyrinogen oxidase, mitochondrial, domain 2"/>
    <property type="match status" value="1"/>
</dbReference>
<dbReference type="EC" id="1.-.-.-" evidence="3"/>
<reference evidence="3" key="1">
    <citation type="submission" date="2019-10" db="EMBL/GenBank/DDBJ databases">
        <authorList>
            <person name="Nor Muhammad N."/>
        </authorList>
    </citation>
    <scope>NUCLEOTIDE SEQUENCE</scope>
</reference>
<dbReference type="PANTHER" id="PTHR42923">
    <property type="entry name" value="PROTOPORPHYRINOGEN OXIDASE"/>
    <property type="match status" value="1"/>
</dbReference>
<evidence type="ECO:0000313" key="3">
    <source>
        <dbReference type="EMBL" id="VWP01065.1"/>
    </source>
</evidence>
<evidence type="ECO:0000259" key="2">
    <source>
        <dbReference type="Pfam" id="PF01593"/>
    </source>
</evidence>
<keyword evidence="1" id="KW-0472">Membrane</keyword>
<evidence type="ECO:0000256" key="1">
    <source>
        <dbReference type="SAM" id="Phobius"/>
    </source>
</evidence>
<protein>
    <submittedName>
        <fullName evidence="3">Multicopper oxidase GIP1 (Gibberella pigment protein 1) (Laccase-1))</fullName>
        <ecNumber evidence="3">1.-.-.-</ecNumber>
    </submittedName>
</protein>
<dbReference type="AlphaFoldDB" id="A0A5K1K4L8"/>
<organism evidence="3">
    <name type="scientific">Ganoderma boninense</name>
    <dbReference type="NCBI Taxonomy" id="34458"/>
    <lineage>
        <taxon>Eukaryota</taxon>
        <taxon>Fungi</taxon>
        <taxon>Dikarya</taxon>
        <taxon>Basidiomycota</taxon>
        <taxon>Agaricomycotina</taxon>
        <taxon>Agaricomycetes</taxon>
        <taxon>Polyporales</taxon>
        <taxon>Polyporaceae</taxon>
        <taxon>Ganoderma</taxon>
    </lineage>
</organism>
<dbReference type="SUPFAM" id="SSF51905">
    <property type="entry name" value="FAD/NAD(P)-binding domain"/>
    <property type="match status" value="1"/>
</dbReference>
<dbReference type="Pfam" id="PF01593">
    <property type="entry name" value="Amino_oxidase"/>
    <property type="match status" value="1"/>
</dbReference>
<dbReference type="InterPro" id="IPR036188">
    <property type="entry name" value="FAD/NAD-bd_sf"/>
</dbReference>
<keyword evidence="1" id="KW-0812">Transmembrane</keyword>
<dbReference type="Gene3D" id="3.50.50.60">
    <property type="entry name" value="FAD/NAD(P)-binding domain"/>
    <property type="match status" value="1"/>
</dbReference>
<dbReference type="PANTHER" id="PTHR42923:SF17">
    <property type="entry name" value="AMINE OXIDASE DOMAIN-CONTAINING PROTEIN"/>
    <property type="match status" value="1"/>
</dbReference>
<dbReference type="GO" id="GO:0016491">
    <property type="term" value="F:oxidoreductase activity"/>
    <property type="evidence" value="ECO:0007669"/>
    <property type="project" value="UniProtKB-KW"/>
</dbReference>
<dbReference type="Gene3D" id="1.10.3110.10">
    <property type="entry name" value="protoporphyrinogen ix oxidase, domain 3"/>
    <property type="match status" value="1"/>
</dbReference>
<keyword evidence="1" id="KW-1133">Transmembrane helix</keyword>
<gene>
    <name evidence="3" type="primary">I1RF62</name>
</gene>
<sequence>MTFSVSRDLGAFEWAGNNLLTVFCQPKRLLDLNVWRLLYDVLRFNANAQRFLVELENKSSDAERISIGTYLERHGYSDSFRDNYLIPMTAAIWSTPPDKCSLDFPAKTLIRFMHNHHLLQVAGRPKWLTLRGGSRTYVKRILSRLAPSQLHLSTPIQALKSVPETKHLELTTASGEKLSFDHVIFACHTDTTVDILEAGDGMTSEEAPVLRAFKWNKNEAVLHSDVQTPACGANGLSDWMGLLQDLPDKYGDPILVTLNPPLEPKPELTYGRYKYDHPILSEEAIRAQAFLPSIQNTRGISFAGAWTKYGFHEDGFTSGLRAAAALAGPSANLPFEIASLDRPPDETAVRLAHYFDVFEGWGAAWILGNVFATVLAVLGALLRVDLRYPELGPTRETRAKKAKED</sequence>
<dbReference type="EMBL" id="LR729078">
    <property type="protein sequence ID" value="VWP01065.1"/>
    <property type="molecule type" value="Genomic_DNA"/>
</dbReference>
<dbReference type="InterPro" id="IPR002937">
    <property type="entry name" value="Amino_oxidase"/>
</dbReference>